<reference evidence="2" key="1">
    <citation type="journal article" date="2018" name="Gigascience">
        <title>Genome assembly of the Pink Ipe (Handroanthus impetiginosus, Bignoniaceae), a highly valued, ecologically keystone Neotropical timber forest tree.</title>
        <authorList>
            <person name="Silva-Junior O.B."/>
            <person name="Grattapaglia D."/>
            <person name="Novaes E."/>
            <person name="Collevatti R.G."/>
        </authorList>
    </citation>
    <scope>NUCLEOTIDE SEQUENCE [LARGE SCALE GENOMIC DNA]</scope>
    <source>
        <strain evidence="2">cv. UFG-1</strain>
    </source>
</reference>
<name>A0A2G9GT94_9LAMI</name>
<dbReference type="EMBL" id="NKXS01003783">
    <property type="protein sequence ID" value="PIN08517.1"/>
    <property type="molecule type" value="Genomic_DNA"/>
</dbReference>
<dbReference type="Proteomes" id="UP000231279">
    <property type="component" value="Unassembled WGS sequence"/>
</dbReference>
<protein>
    <submittedName>
        <fullName evidence="1">Uncharacterized protein</fullName>
    </submittedName>
</protein>
<gene>
    <name evidence="1" type="ORF">CDL12_18909</name>
</gene>
<dbReference type="AlphaFoldDB" id="A0A2G9GT94"/>
<evidence type="ECO:0000313" key="2">
    <source>
        <dbReference type="Proteomes" id="UP000231279"/>
    </source>
</evidence>
<accession>A0A2G9GT94</accession>
<keyword evidence="2" id="KW-1185">Reference proteome</keyword>
<sequence length="68" mass="7853">MQHTLALIMKRFSMACDHILLLEVKVMGSIRISQYNYSERFWHSSSQKDSKLLLILIAVNLTTISVQT</sequence>
<comment type="caution">
    <text evidence="1">The sequence shown here is derived from an EMBL/GenBank/DDBJ whole genome shotgun (WGS) entry which is preliminary data.</text>
</comment>
<evidence type="ECO:0000313" key="1">
    <source>
        <dbReference type="EMBL" id="PIN08517.1"/>
    </source>
</evidence>
<organism evidence="1 2">
    <name type="scientific">Handroanthus impetiginosus</name>
    <dbReference type="NCBI Taxonomy" id="429701"/>
    <lineage>
        <taxon>Eukaryota</taxon>
        <taxon>Viridiplantae</taxon>
        <taxon>Streptophyta</taxon>
        <taxon>Embryophyta</taxon>
        <taxon>Tracheophyta</taxon>
        <taxon>Spermatophyta</taxon>
        <taxon>Magnoliopsida</taxon>
        <taxon>eudicotyledons</taxon>
        <taxon>Gunneridae</taxon>
        <taxon>Pentapetalae</taxon>
        <taxon>asterids</taxon>
        <taxon>lamiids</taxon>
        <taxon>Lamiales</taxon>
        <taxon>Bignoniaceae</taxon>
        <taxon>Crescentiina</taxon>
        <taxon>Tabebuia alliance</taxon>
        <taxon>Handroanthus</taxon>
    </lineage>
</organism>
<proteinExistence type="predicted"/>